<dbReference type="AlphaFoldDB" id="A0A183DES5"/>
<feature type="signal peptide" evidence="1">
    <location>
        <begin position="1"/>
        <end position="17"/>
    </location>
</feature>
<accession>A0A183DES5</accession>
<evidence type="ECO:0000256" key="1">
    <source>
        <dbReference type="SAM" id="SignalP"/>
    </source>
</evidence>
<keyword evidence="3" id="KW-1185">Reference proteome</keyword>
<dbReference type="Proteomes" id="UP000271098">
    <property type="component" value="Unassembled WGS sequence"/>
</dbReference>
<sequence length="36" mass="3870">MLTACLLLSTAAVVTLSDNSVEDHVQEVTKTKVSYC</sequence>
<organism evidence="4">
    <name type="scientific">Gongylonema pulchrum</name>
    <dbReference type="NCBI Taxonomy" id="637853"/>
    <lineage>
        <taxon>Eukaryota</taxon>
        <taxon>Metazoa</taxon>
        <taxon>Ecdysozoa</taxon>
        <taxon>Nematoda</taxon>
        <taxon>Chromadorea</taxon>
        <taxon>Rhabditida</taxon>
        <taxon>Spirurina</taxon>
        <taxon>Spiruromorpha</taxon>
        <taxon>Spiruroidea</taxon>
        <taxon>Gongylonematidae</taxon>
        <taxon>Gongylonema</taxon>
    </lineage>
</organism>
<reference evidence="4" key="1">
    <citation type="submission" date="2016-06" db="UniProtKB">
        <authorList>
            <consortium name="WormBaseParasite"/>
        </authorList>
    </citation>
    <scope>IDENTIFICATION</scope>
</reference>
<feature type="chain" id="PRO_5043138688" evidence="1">
    <location>
        <begin position="18"/>
        <end position="36"/>
    </location>
</feature>
<dbReference type="WBParaSite" id="GPUH_0000722501-mRNA-1">
    <property type="protein sequence ID" value="GPUH_0000722501-mRNA-1"/>
    <property type="gene ID" value="GPUH_0000722501"/>
</dbReference>
<proteinExistence type="predicted"/>
<name>A0A183DES5_9BILA</name>
<evidence type="ECO:0000313" key="4">
    <source>
        <dbReference type="WBParaSite" id="GPUH_0000722501-mRNA-1"/>
    </source>
</evidence>
<gene>
    <name evidence="2" type="ORF">GPUH_LOCUS7215</name>
</gene>
<dbReference type="EMBL" id="UYRT01018326">
    <property type="protein sequence ID" value="VDK57619.1"/>
    <property type="molecule type" value="Genomic_DNA"/>
</dbReference>
<evidence type="ECO:0000313" key="2">
    <source>
        <dbReference type="EMBL" id="VDK57619.1"/>
    </source>
</evidence>
<protein>
    <submittedName>
        <fullName evidence="4">Lysozyme inhibitor</fullName>
    </submittedName>
</protein>
<keyword evidence="1" id="KW-0732">Signal</keyword>
<reference evidence="2 3" key="2">
    <citation type="submission" date="2018-11" db="EMBL/GenBank/DDBJ databases">
        <authorList>
            <consortium name="Pathogen Informatics"/>
        </authorList>
    </citation>
    <scope>NUCLEOTIDE SEQUENCE [LARGE SCALE GENOMIC DNA]</scope>
</reference>
<evidence type="ECO:0000313" key="3">
    <source>
        <dbReference type="Proteomes" id="UP000271098"/>
    </source>
</evidence>